<keyword evidence="3" id="KW-1185">Reference proteome</keyword>
<dbReference type="RefSeq" id="WP_344171213.1">
    <property type="nucleotide sequence ID" value="NZ_BAAARY010000006.1"/>
</dbReference>
<sequence>MRLRQAFTALAFAGLAALGVAGPAAADPGLINGGVLNGGLVNGGVANGAGSPAVVATDLIQVVTQDLASGNQAATVQNVTTSVAAVLCGTTVEALTSSLDRTGIADCPLATTGEQLSFITEG</sequence>
<comment type="caution">
    <text evidence="2">The sequence shown here is derived from an EMBL/GenBank/DDBJ whole genome shotgun (WGS) entry which is preliminary data.</text>
</comment>
<dbReference type="EMBL" id="BAAARY010000006">
    <property type="protein sequence ID" value="GAA2520930.1"/>
    <property type="molecule type" value="Genomic_DNA"/>
</dbReference>
<organism evidence="2 3">
    <name type="scientific">Pilimelia columellifera subsp. columellifera</name>
    <dbReference type="NCBI Taxonomy" id="706583"/>
    <lineage>
        <taxon>Bacteria</taxon>
        <taxon>Bacillati</taxon>
        <taxon>Actinomycetota</taxon>
        <taxon>Actinomycetes</taxon>
        <taxon>Micromonosporales</taxon>
        <taxon>Micromonosporaceae</taxon>
        <taxon>Pilimelia</taxon>
    </lineage>
</organism>
<proteinExistence type="predicted"/>
<evidence type="ECO:0008006" key="4">
    <source>
        <dbReference type="Google" id="ProtNLM"/>
    </source>
</evidence>
<feature type="chain" id="PRO_5047161915" description="Secreted protein" evidence="1">
    <location>
        <begin position="27"/>
        <end position="122"/>
    </location>
</feature>
<reference evidence="2 3" key="1">
    <citation type="journal article" date="2019" name="Int. J. Syst. Evol. Microbiol.">
        <title>The Global Catalogue of Microorganisms (GCM) 10K type strain sequencing project: providing services to taxonomists for standard genome sequencing and annotation.</title>
        <authorList>
            <consortium name="The Broad Institute Genomics Platform"/>
            <consortium name="The Broad Institute Genome Sequencing Center for Infectious Disease"/>
            <person name="Wu L."/>
            <person name="Ma J."/>
        </authorList>
    </citation>
    <scope>NUCLEOTIDE SEQUENCE [LARGE SCALE GENOMIC DNA]</scope>
    <source>
        <strain evidence="2 3">JCM 3367</strain>
    </source>
</reference>
<dbReference type="Proteomes" id="UP001499978">
    <property type="component" value="Unassembled WGS sequence"/>
</dbReference>
<name>A0ABN3NGB0_9ACTN</name>
<evidence type="ECO:0000313" key="2">
    <source>
        <dbReference type="EMBL" id="GAA2520930.1"/>
    </source>
</evidence>
<evidence type="ECO:0000256" key="1">
    <source>
        <dbReference type="SAM" id="SignalP"/>
    </source>
</evidence>
<keyword evidence="1" id="KW-0732">Signal</keyword>
<accession>A0ABN3NGB0</accession>
<feature type="signal peptide" evidence="1">
    <location>
        <begin position="1"/>
        <end position="26"/>
    </location>
</feature>
<protein>
    <recommendedName>
        <fullName evidence="4">Secreted protein</fullName>
    </recommendedName>
</protein>
<evidence type="ECO:0000313" key="3">
    <source>
        <dbReference type="Proteomes" id="UP001499978"/>
    </source>
</evidence>
<gene>
    <name evidence="2" type="ORF">GCM10010201_18250</name>
</gene>